<comment type="caution">
    <text evidence="1">The sequence shown here is derived from an EMBL/GenBank/DDBJ whole genome shotgun (WGS) entry which is preliminary data.</text>
</comment>
<name>A0A919Q885_9ACTN</name>
<accession>A0A919Q885</accession>
<protein>
    <submittedName>
        <fullName evidence="1">Uncharacterized protein</fullName>
    </submittedName>
</protein>
<organism evidence="1 2">
    <name type="scientific">Acrocarpospora phusangensis</name>
    <dbReference type="NCBI Taxonomy" id="1070424"/>
    <lineage>
        <taxon>Bacteria</taxon>
        <taxon>Bacillati</taxon>
        <taxon>Actinomycetota</taxon>
        <taxon>Actinomycetes</taxon>
        <taxon>Streptosporangiales</taxon>
        <taxon>Streptosporangiaceae</taxon>
        <taxon>Acrocarpospora</taxon>
    </lineage>
</organism>
<dbReference type="AlphaFoldDB" id="A0A919Q885"/>
<dbReference type="Proteomes" id="UP000640052">
    <property type="component" value="Unassembled WGS sequence"/>
</dbReference>
<dbReference type="EMBL" id="BOOA01000017">
    <property type="protein sequence ID" value="GIH24269.1"/>
    <property type="molecule type" value="Genomic_DNA"/>
</dbReference>
<reference evidence="1" key="1">
    <citation type="submission" date="2021-01" db="EMBL/GenBank/DDBJ databases">
        <title>Whole genome shotgun sequence of Acrocarpospora phusangensis NBRC 108782.</title>
        <authorList>
            <person name="Komaki H."/>
            <person name="Tamura T."/>
        </authorList>
    </citation>
    <scope>NUCLEOTIDE SEQUENCE</scope>
    <source>
        <strain evidence="1">NBRC 108782</strain>
    </source>
</reference>
<dbReference type="RefSeq" id="WP_204041042.1">
    <property type="nucleotide sequence ID" value="NZ_BOOA01000017.1"/>
</dbReference>
<evidence type="ECO:0000313" key="2">
    <source>
        <dbReference type="Proteomes" id="UP000640052"/>
    </source>
</evidence>
<gene>
    <name evidence="1" type="ORF">Aph01nite_25790</name>
</gene>
<sequence length="72" mass="8330">MVTSKTTVRELQVAGIIDTGVTLLLVLELPEEETMHVSWLAYLAYEQKKRRARIERLLNDDIPTAKRARKHL</sequence>
<evidence type="ECO:0000313" key="1">
    <source>
        <dbReference type="EMBL" id="GIH24269.1"/>
    </source>
</evidence>
<keyword evidence="2" id="KW-1185">Reference proteome</keyword>
<proteinExistence type="predicted"/>